<dbReference type="GO" id="GO:0051301">
    <property type="term" value="P:cell division"/>
    <property type="evidence" value="ECO:0007669"/>
    <property type="project" value="TreeGrafter"/>
</dbReference>
<dbReference type="KEGG" id="spsw:Sps_01852"/>
<dbReference type="OrthoDB" id="549777at2"/>
<proteinExistence type="predicted"/>
<dbReference type="SUPFAM" id="SSF81901">
    <property type="entry name" value="HCP-like"/>
    <property type="match status" value="1"/>
</dbReference>
<dbReference type="Pfam" id="PF13181">
    <property type="entry name" value="TPR_8"/>
    <property type="match status" value="2"/>
</dbReference>
<dbReference type="STRING" id="225848.Sps_01852"/>
<dbReference type="SMART" id="SM00028">
    <property type="entry name" value="TPR"/>
    <property type="match status" value="5"/>
</dbReference>
<dbReference type="Gene3D" id="2.60.120.620">
    <property type="entry name" value="q2cbj1_9rhob like domain"/>
    <property type="match status" value="1"/>
</dbReference>
<sequence length="613" mass="70080">MDRRRANQDLQLSVNLFKKGDYEQSLSLLLPLFSIAPREPNILLYIASCYRQLKEFEKSVEFFEKLTLLHKHPGYFCSYANMLAEIKLSVKSKKLLIEAIKIDSNYFDSHYNLARLEQSLASYERAASSYLKAHRLNSSHVDACIGYGQCLIKLDKASEAIVHYKAFLNRYPNSSNVLYSLACIYESTNDEENYKVILLKCIKLSPSNRLFLLKYASLLVSLKQVDKATNVLTHLLQDNPFDHRIHDELFKLLWSNGEPEPFQFYHSACDIAPVNSLVLELVKKLVKNNELVLALGKIEPFLSVNVYHTEALLIKGHIERELGGFSNSLETLKSIRQQDLSLASVLNERCITHLCLNQFAIATKLAEELTLLYPNNQGGRALLATCLKLNGEADRYNQLYDYQHLVKVISIPSLIQSKFNENLKVELEKLHLSRRHPLDQSLRMGTQTEGQLFNTDLALVLQLKEQIDTEIKVFLHELSLSEKQFMDRKLTENFSYSGSWSVILKQGGHHKNHFHSEGTFSASYYVTVPDAVHCGGQGWLKLGQPELSRWIHLEPDYCIKPEAGCLVIFPSYMWHGTNPLLEKSERVTVALDVKVSEVKKSRIDLKAKSLCCY</sequence>
<dbReference type="Pfam" id="PF13759">
    <property type="entry name" value="2OG-FeII_Oxy_5"/>
    <property type="match status" value="1"/>
</dbReference>
<dbReference type="EMBL" id="CP014782">
    <property type="protein sequence ID" value="AQS37016.1"/>
    <property type="molecule type" value="Genomic_DNA"/>
</dbReference>
<evidence type="ECO:0000313" key="2">
    <source>
        <dbReference type="Proteomes" id="UP000189545"/>
    </source>
</evidence>
<keyword evidence="2" id="KW-1185">Reference proteome</keyword>
<dbReference type="PANTHER" id="PTHR12558">
    <property type="entry name" value="CELL DIVISION CYCLE 16,23,27"/>
    <property type="match status" value="1"/>
</dbReference>
<gene>
    <name evidence="1" type="ORF">Sps_01852</name>
</gene>
<dbReference type="Pfam" id="PF13174">
    <property type="entry name" value="TPR_6"/>
    <property type="match status" value="1"/>
</dbReference>
<dbReference type="InterPro" id="IPR019734">
    <property type="entry name" value="TPR_rpt"/>
</dbReference>
<name>A0A1S6HNB6_9GAMM</name>
<dbReference type="AlphaFoldDB" id="A0A1S6HNB6"/>
<dbReference type="RefSeq" id="WP_077752237.1">
    <property type="nucleotide sequence ID" value="NZ_CP014782.1"/>
</dbReference>
<dbReference type="InterPro" id="IPR011990">
    <property type="entry name" value="TPR-like_helical_dom_sf"/>
</dbReference>
<dbReference type="PANTHER" id="PTHR12558:SF13">
    <property type="entry name" value="CELL DIVISION CYCLE PROTEIN 27 HOMOLOG"/>
    <property type="match status" value="1"/>
</dbReference>
<dbReference type="SUPFAM" id="SSF48452">
    <property type="entry name" value="TPR-like"/>
    <property type="match status" value="1"/>
</dbReference>
<accession>A0A1S6HNB6</accession>
<dbReference type="Gene3D" id="1.25.40.10">
    <property type="entry name" value="Tetratricopeptide repeat domain"/>
    <property type="match status" value="2"/>
</dbReference>
<dbReference type="Proteomes" id="UP000189545">
    <property type="component" value="Chromosome"/>
</dbReference>
<evidence type="ECO:0000313" key="1">
    <source>
        <dbReference type="EMBL" id="AQS37016.1"/>
    </source>
</evidence>
<organism evidence="1 2">
    <name type="scientific">Shewanella psychrophila</name>
    <dbReference type="NCBI Taxonomy" id="225848"/>
    <lineage>
        <taxon>Bacteria</taxon>
        <taxon>Pseudomonadati</taxon>
        <taxon>Pseudomonadota</taxon>
        <taxon>Gammaproteobacteria</taxon>
        <taxon>Alteromonadales</taxon>
        <taxon>Shewanellaceae</taxon>
        <taxon>Shewanella</taxon>
    </lineage>
</organism>
<protein>
    <submittedName>
        <fullName evidence="1">Putative 2OG-Fe(II) oxygenase</fullName>
    </submittedName>
</protein>
<reference evidence="1 2" key="1">
    <citation type="submission" date="2016-03" db="EMBL/GenBank/DDBJ databases">
        <title>Complete genome sequence of Shewanella psychrophila WP2, a deep sea bacterium isolated from west Pacific sediment.</title>
        <authorList>
            <person name="Xu G."/>
            <person name="Jian H."/>
        </authorList>
    </citation>
    <scope>NUCLEOTIDE SEQUENCE [LARGE SCALE GENOMIC DNA]</scope>
    <source>
        <strain evidence="1 2">WP2</strain>
    </source>
</reference>
<dbReference type="InterPro" id="IPR012668">
    <property type="entry name" value="CHP02466"/>
</dbReference>